<dbReference type="Proteomes" id="UP000295252">
    <property type="component" value="Chromosome III"/>
</dbReference>
<dbReference type="AlphaFoldDB" id="A0A068U8F3"/>
<evidence type="ECO:0000313" key="1">
    <source>
        <dbReference type="EMBL" id="CDP04820.1"/>
    </source>
</evidence>
<gene>
    <name evidence="1" type="ORF">GSCOC_T00019554001</name>
</gene>
<name>A0A068U8F3_COFCA</name>
<reference evidence="2" key="1">
    <citation type="journal article" date="2014" name="Science">
        <title>The coffee genome provides insight into the convergent evolution of caffeine biosynthesis.</title>
        <authorList>
            <person name="Denoeud F."/>
            <person name="Carretero-Paulet L."/>
            <person name="Dereeper A."/>
            <person name="Droc G."/>
            <person name="Guyot R."/>
            <person name="Pietrella M."/>
            <person name="Zheng C."/>
            <person name="Alberti A."/>
            <person name="Anthony F."/>
            <person name="Aprea G."/>
            <person name="Aury J.M."/>
            <person name="Bento P."/>
            <person name="Bernard M."/>
            <person name="Bocs S."/>
            <person name="Campa C."/>
            <person name="Cenci A."/>
            <person name="Combes M.C."/>
            <person name="Crouzillat D."/>
            <person name="Da Silva C."/>
            <person name="Daddiego L."/>
            <person name="De Bellis F."/>
            <person name="Dussert S."/>
            <person name="Garsmeur O."/>
            <person name="Gayraud T."/>
            <person name="Guignon V."/>
            <person name="Jahn K."/>
            <person name="Jamilloux V."/>
            <person name="Joet T."/>
            <person name="Labadie K."/>
            <person name="Lan T."/>
            <person name="Leclercq J."/>
            <person name="Lepelley M."/>
            <person name="Leroy T."/>
            <person name="Li L.T."/>
            <person name="Librado P."/>
            <person name="Lopez L."/>
            <person name="Munoz A."/>
            <person name="Noel B."/>
            <person name="Pallavicini A."/>
            <person name="Perrotta G."/>
            <person name="Poncet V."/>
            <person name="Pot D."/>
            <person name="Priyono X."/>
            <person name="Rigoreau M."/>
            <person name="Rouard M."/>
            <person name="Rozas J."/>
            <person name="Tranchant-Dubreuil C."/>
            <person name="VanBuren R."/>
            <person name="Zhang Q."/>
            <person name="Andrade A.C."/>
            <person name="Argout X."/>
            <person name="Bertrand B."/>
            <person name="de Kochko A."/>
            <person name="Graziosi G."/>
            <person name="Henry R.J."/>
            <person name="Jayarama X."/>
            <person name="Ming R."/>
            <person name="Nagai C."/>
            <person name="Rounsley S."/>
            <person name="Sankoff D."/>
            <person name="Giuliano G."/>
            <person name="Albert V.A."/>
            <person name="Wincker P."/>
            <person name="Lashermes P."/>
        </authorList>
    </citation>
    <scope>NUCLEOTIDE SEQUENCE [LARGE SCALE GENOMIC DNA]</scope>
    <source>
        <strain evidence="2">cv. DH200-94</strain>
    </source>
</reference>
<dbReference type="InParanoid" id="A0A068U8F3"/>
<organism evidence="1 2">
    <name type="scientific">Coffea canephora</name>
    <name type="common">Robusta coffee</name>
    <dbReference type="NCBI Taxonomy" id="49390"/>
    <lineage>
        <taxon>Eukaryota</taxon>
        <taxon>Viridiplantae</taxon>
        <taxon>Streptophyta</taxon>
        <taxon>Embryophyta</taxon>
        <taxon>Tracheophyta</taxon>
        <taxon>Spermatophyta</taxon>
        <taxon>Magnoliopsida</taxon>
        <taxon>eudicotyledons</taxon>
        <taxon>Gunneridae</taxon>
        <taxon>Pentapetalae</taxon>
        <taxon>asterids</taxon>
        <taxon>lamiids</taxon>
        <taxon>Gentianales</taxon>
        <taxon>Rubiaceae</taxon>
        <taxon>Ixoroideae</taxon>
        <taxon>Gardenieae complex</taxon>
        <taxon>Bertiereae - Coffeeae clade</taxon>
        <taxon>Coffeeae</taxon>
        <taxon>Coffea</taxon>
    </lineage>
</organism>
<sequence length="76" mass="8400">MTHSGPPGSSSVLKVEPFTLIDPPGLILTIFLNLSGLEPSTHILNSMLNQVLFSRMVILFPIFRRRGEVRGARVQV</sequence>
<proteinExistence type="predicted"/>
<dbReference type="Gramene" id="CDP04820">
    <property type="protein sequence ID" value="CDP04820"/>
    <property type="gene ID" value="GSCOC_T00019554001"/>
</dbReference>
<protein>
    <submittedName>
        <fullName evidence="1">Uncharacterized protein</fullName>
    </submittedName>
</protein>
<keyword evidence="2" id="KW-1185">Reference proteome</keyword>
<accession>A0A068U8F3</accession>
<dbReference type="EMBL" id="HG739098">
    <property type="protein sequence ID" value="CDP04820.1"/>
    <property type="molecule type" value="Genomic_DNA"/>
</dbReference>
<evidence type="ECO:0000313" key="2">
    <source>
        <dbReference type="Proteomes" id="UP000295252"/>
    </source>
</evidence>